<evidence type="ECO:0000256" key="3">
    <source>
        <dbReference type="ARBA" id="ARBA00022692"/>
    </source>
</evidence>
<accession>R8BQ28</accession>
<evidence type="ECO:0000313" key="9">
    <source>
        <dbReference type="Proteomes" id="UP000014074"/>
    </source>
</evidence>
<dbReference type="GO" id="GO:0005351">
    <property type="term" value="F:carbohydrate:proton symporter activity"/>
    <property type="evidence" value="ECO:0007669"/>
    <property type="project" value="TreeGrafter"/>
</dbReference>
<dbReference type="InterPro" id="IPR050360">
    <property type="entry name" value="MFS_Sugar_Transporters"/>
</dbReference>
<organism evidence="8 9">
    <name type="scientific">Phaeoacremonium minimum (strain UCR-PA7)</name>
    <name type="common">Esca disease fungus</name>
    <name type="synonym">Togninia minima</name>
    <dbReference type="NCBI Taxonomy" id="1286976"/>
    <lineage>
        <taxon>Eukaryota</taxon>
        <taxon>Fungi</taxon>
        <taxon>Dikarya</taxon>
        <taxon>Ascomycota</taxon>
        <taxon>Pezizomycotina</taxon>
        <taxon>Sordariomycetes</taxon>
        <taxon>Sordariomycetidae</taxon>
        <taxon>Togniniales</taxon>
        <taxon>Togniniaceae</taxon>
        <taxon>Phaeoacremonium</taxon>
    </lineage>
</organism>
<dbReference type="eggNOG" id="KOG0254">
    <property type="taxonomic scope" value="Eukaryota"/>
</dbReference>
<dbReference type="InterPro" id="IPR005828">
    <property type="entry name" value="MFS_sugar_transport-like"/>
</dbReference>
<dbReference type="EMBL" id="KB932995">
    <property type="protein sequence ID" value="EOO01385.1"/>
    <property type="molecule type" value="Genomic_DNA"/>
</dbReference>
<evidence type="ECO:0000256" key="5">
    <source>
        <dbReference type="ARBA" id="ARBA00023136"/>
    </source>
</evidence>
<dbReference type="SUPFAM" id="SSF103473">
    <property type="entry name" value="MFS general substrate transporter"/>
    <property type="match status" value="1"/>
</dbReference>
<reference evidence="9" key="1">
    <citation type="journal article" date="2013" name="Genome Announc.">
        <title>Draft genome sequence of the ascomycete Phaeoacremonium aleophilum strain UCR-PA7, a causal agent of the esca disease complex in grapevines.</title>
        <authorList>
            <person name="Blanco-Ulate B."/>
            <person name="Rolshausen P."/>
            <person name="Cantu D."/>
        </authorList>
    </citation>
    <scope>NUCLEOTIDE SEQUENCE [LARGE SCALE GENOMIC DNA]</scope>
    <source>
        <strain evidence="9">UCR-PA7</strain>
    </source>
</reference>
<feature type="transmembrane region" description="Helical" evidence="6">
    <location>
        <begin position="152"/>
        <end position="170"/>
    </location>
</feature>
<evidence type="ECO:0000259" key="7">
    <source>
        <dbReference type="PROSITE" id="PS50850"/>
    </source>
</evidence>
<keyword evidence="3 6" id="KW-0812">Transmembrane</keyword>
<proteinExistence type="inferred from homology"/>
<keyword evidence="4 6" id="KW-1133">Transmembrane helix</keyword>
<dbReference type="PANTHER" id="PTHR48022">
    <property type="entry name" value="PLASTIDIC GLUCOSE TRANSPORTER 4"/>
    <property type="match status" value="1"/>
</dbReference>
<feature type="transmembrane region" description="Helical" evidence="6">
    <location>
        <begin position="115"/>
        <end position="140"/>
    </location>
</feature>
<dbReference type="Gene3D" id="1.20.1250.20">
    <property type="entry name" value="MFS general substrate transporter like domains"/>
    <property type="match status" value="1"/>
</dbReference>
<keyword evidence="9" id="KW-1185">Reference proteome</keyword>
<dbReference type="InterPro" id="IPR020846">
    <property type="entry name" value="MFS_dom"/>
</dbReference>
<dbReference type="Pfam" id="PF00083">
    <property type="entry name" value="Sugar_tr"/>
    <property type="match status" value="1"/>
</dbReference>
<feature type="transmembrane region" description="Helical" evidence="6">
    <location>
        <begin position="20"/>
        <end position="42"/>
    </location>
</feature>
<evidence type="ECO:0000256" key="2">
    <source>
        <dbReference type="ARBA" id="ARBA00010992"/>
    </source>
</evidence>
<dbReference type="PROSITE" id="PS50850">
    <property type="entry name" value="MFS"/>
    <property type="match status" value="1"/>
</dbReference>
<feature type="transmembrane region" description="Helical" evidence="6">
    <location>
        <begin position="49"/>
        <end position="69"/>
    </location>
</feature>
<dbReference type="InterPro" id="IPR036259">
    <property type="entry name" value="MFS_trans_sf"/>
</dbReference>
<evidence type="ECO:0000256" key="1">
    <source>
        <dbReference type="ARBA" id="ARBA00004141"/>
    </source>
</evidence>
<keyword evidence="5 6" id="KW-0472">Membrane</keyword>
<dbReference type="PANTHER" id="PTHR48022:SF10">
    <property type="entry name" value="MAJOR FACILITATOR SUPERFAMILY (MFS) PROFILE DOMAIN-CONTAINING PROTEIN"/>
    <property type="match status" value="1"/>
</dbReference>
<dbReference type="Proteomes" id="UP000014074">
    <property type="component" value="Unassembled WGS sequence"/>
</dbReference>
<feature type="transmembrane region" description="Helical" evidence="6">
    <location>
        <begin position="81"/>
        <end position="103"/>
    </location>
</feature>
<name>R8BQ28_PHAM7</name>
<sequence>MFIIAYKAYFFTMAQVHDPFAMTNVLSMAGLIAIIINSLIVVRFGRRRVLLLSGLIVCGFLQLIIAVVFDKKGRTDTTGKILVALSCLYLMSYNGMIATYAWLSGGEIPSQRLRSYTFGLAAAVGFLGAWLTTFTAPYFINPASLNWGPKYGYIWFPSCAIAALWVFFFLPEVKGRTLEEIDEMFQAKLPARKFRKYKCIGRARLDDKQRKSLDTQVWENEKAVAETEATLG</sequence>
<dbReference type="GO" id="GO:0016020">
    <property type="term" value="C:membrane"/>
    <property type="evidence" value="ECO:0007669"/>
    <property type="project" value="UniProtKB-SubCell"/>
</dbReference>
<dbReference type="AlphaFoldDB" id="R8BQ28"/>
<evidence type="ECO:0000313" key="8">
    <source>
        <dbReference type="EMBL" id="EOO01385.1"/>
    </source>
</evidence>
<comment type="subcellular location">
    <subcellularLocation>
        <location evidence="1">Membrane</location>
        <topology evidence="1">Multi-pass membrane protein</topology>
    </subcellularLocation>
</comment>
<evidence type="ECO:0000256" key="4">
    <source>
        <dbReference type="ARBA" id="ARBA00022989"/>
    </source>
</evidence>
<feature type="domain" description="Major facilitator superfamily (MFS) profile" evidence="7">
    <location>
        <begin position="1"/>
        <end position="174"/>
    </location>
</feature>
<comment type="similarity">
    <text evidence="2">Belongs to the major facilitator superfamily. Sugar transporter (TC 2.A.1.1) family.</text>
</comment>
<protein>
    <submittedName>
        <fullName evidence="8">Putative general alpha-glucoside permease protein</fullName>
    </submittedName>
</protein>
<dbReference type="RefSeq" id="XP_007913861.1">
    <property type="nucleotide sequence ID" value="XM_007915670.1"/>
</dbReference>
<dbReference type="GeneID" id="19323434"/>
<gene>
    <name evidence="8" type="ORF">UCRPA7_3115</name>
</gene>
<dbReference type="KEGG" id="tmn:UCRPA7_3115"/>
<dbReference type="OrthoDB" id="6133115at2759"/>
<dbReference type="HOGENOM" id="CLU_001265_11_1_1"/>
<evidence type="ECO:0000256" key="6">
    <source>
        <dbReference type="SAM" id="Phobius"/>
    </source>
</evidence>